<dbReference type="AlphaFoldDB" id="A0A6H2HDT1"/>
<sequence>MLAHEIEADPFGWPSLKRSPCMRWTGQLLCPDSLSLNHLKEQGHENMVMSHSAEVGVKVINCKIMRLHLKVEVCFEQLIKSGAMSALVSGAQVAFLRMREFLCIDTATRQAWGHRSAPPTLSNRIRSRSRTVSLQNQYAQLQCQSRCRREEVYSKHFRLIQLAYRVQSKQSAQPITARLHATHIKLR</sequence>
<protein>
    <submittedName>
        <fullName evidence="1">Uncharacterized protein</fullName>
    </submittedName>
</protein>
<dbReference type="KEGG" id="pvac:HC248_03322"/>
<evidence type="ECO:0000313" key="1">
    <source>
        <dbReference type="EMBL" id="QJC57990.1"/>
    </source>
</evidence>
<organism evidence="1 2">
    <name type="scientific">Polaromonas vacuolata</name>
    <dbReference type="NCBI Taxonomy" id="37448"/>
    <lineage>
        <taxon>Bacteria</taxon>
        <taxon>Pseudomonadati</taxon>
        <taxon>Pseudomonadota</taxon>
        <taxon>Betaproteobacteria</taxon>
        <taxon>Burkholderiales</taxon>
        <taxon>Comamonadaceae</taxon>
        <taxon>Polaromonas</taxon>
    </lineage>
</organism>
<dbReference type="Proteomes" id="UP000502041">
    <property type="component" value="Chromosome"/>
</dbReference>
<gene>
    <name evidence="1" type="ORF">HC248_03322</name>
</gene>
<accession>A0A6H2HDT1</accession>
<name>A0A6H2HDT1_9BURK</name>
<dbReference type="EMBL" id="CP051461">
    <property type="protein sequence ID" value="QJC57990.1"/>
    <property type="molecule type" value="Genomic_DNA"/>
</dbReference>
<keyword evidence="2" id="KW-1185">Reference proteome</keyword>
<proteinExistence type="predicted"/>
<evidence type="ECO:0000313" key="2">
    <source>
        <dbReference type="Proteomes" id="UP000502041"/>
    </source>
</evidence>
<reference evidence="1 2" key="1">
    <citation type="submission" date="2020-04" db="EMBL/GenBank/DDBJ databases">
        <title>Complete genome of a Psychrophilic, Marine, Gas Vacuolate Bacterium Polaromonas vacuolata KCTC 22033T.</title>
        <authorList>
            <person name="Hwang K."/>
            <person name="Kim K.M."/>
        </authorList>
    </citation>
    <scope>NUCLEOTIDE SEQUENCE [LARGE SCALE GENOMIC DNA]</scope>
    <source>
        <strain evidence="1 2">KCTC 22033</strain>
    </source>
</reference>